<dbReference type="InterPro" id="IPR034746">
    <property type="entry name" value="POTRA"/>
</dbReference>
<feature type="domain" description="POTRA" evidence="6">
    <location>
        <begin position="34"/>
        <end position="110"/>
    </location>
</feature>
<dbReference type="Pfam" id="PF01103">
    <property type="entry name" value="Omp85"/>
    <property type="match status" value="1"/>
</dbReference>
<dbReference type="InterPro" id="IPR000184">
    <property type="entry name" value="Bac_surfAg_D15"/>
</dbReference>
<dbReference type="Proteomes" id="UP000215215">
    <property type="component" value="Unassembled WGS sequence"/>
</dbReference>
<sequence>MMQLEEMHKRLFILLFTFCFSSILSLSLPAEEILKVGKMEFDGNETFSDNDLRSLARLQKGTQFDEFSVKTAKSRIENFYRSQGFLDVSLKWERKLEGHEVENIVHIREGERAVMDTIIFRGNNLFSDGKLMSISRIMAGDFLVRTEIFTARYSILKAYSRKGYIKAQVVSDTLRERKNHYALAFNIIEGYPVYIGSISIVGNKKVRRKIIERELKIRNGDLYNPEKVNESQAGIYSTGLFESVKYDAAEPVEGDTAHIIFYVKEKPPRSITFGTGYVYSDKNPNRLSLKMTWKHNNLWGNAQKIGISPHYENNFSGYKKAKTELTYEEPYLLATTFKGGLNVYVQREKRNSEETDIIGSNVSLGKYLSLYSQGVLRYQYENVITKGDNTSERWISSLLLSFSYDRKNDIFYPSKGMVSLVTHQYAGGILGGDVDFQKLLVENIFYGKVLPGVIAVRARAGCIWDDRNMLSQDKFAIGGMGSLRGFDEESIGPEVDGRRNANLMLVVNFEFRLPVFRRFELAYFFDAGGLWEDFRSITITENTGISGGVGVGYRSPIGPIRLDYAHRLNGPSGGNFYLAIGYMF</sequence>
<keyword evidence="3" id="KW-0732">Signal</keyword>
<dbReference type="Gene3D" id="3.10.20.310">
    <property type="entry name" value="membrane protein fhac"/>
    <property type="match status" value="3"/>
</dbReference>
<comment type="subcellular location">
    <subcellularLocation>
        <location evidence="1">Membrane</location>
    </subcellularLocation>
</comment>
<evidence type="ECO:0000256" key="5">
    <source>
        <dbReference type="ARBA" id="ARBA00023237"/>
    </source>
</evidence>
<evidence type="ECO:0000256" key="3">
    <source>
        <dbReference type="ARBA" id="ARBA00022729"/>
    </source>
</evidence>
<dbReference type="EMBL" id="NOZQ01000005">
    <property type="protein sequence ID" value="OYD17544.1"/>
    <property type="molecule type" value="Genomic_DNA"/>
</dbReference>
<evidence type="ECO:0000313" key="7">
    <source>
        <dbReference type="EMBL" id="OYD17544.1"/>
    </source>
</evidence>
<comment type="caution">
    <text evidence="7">The sequence shown here is derived from an EMBL/GenBank/DDBJ whole genome shotgun (WGS) entry which is preliminary data.</text>
</comment>
<protein>
    <recommendedName>
        <fullName evidence="6">POTRA domain-containing protein</fullName>
    </recommendedName>
</protein>
<gene>
    <name evidence="7" type="ORF">CH333_00525</name>
</gene>
<evidence type="ECO:0000259" key="6">
    <source>
        <dbReference type="PROSITE" id="PS51779"/>
    </source>
</evidence>
<evidence type="ECO:0000313" key="8">
    <source>
        <dbReference type="Proteomes" id="UP000215215"/>
    </source>
</evidence>
<dbReference type="GO" id="GO:0019867">
    <property type="term" value="C:outer membrane"/>
    <property type="evidence" value="ECO:0007669"/>
    <property type="project" value="InterPro"/>
</dbReference>
<keyword evidence="5" id="KW-0998">Cell outer membrane</keyword>
<dbReference type="InterPro" id="IPR010827">
    <property type="entry name" value="BamA/TamA_POTRA"/>
</dbReference>
<evidence type="ECO:0000256" key="1">
    <source>
        <dbReference type="ARBA" id="ARBA00004370"/>
    </source>
</evidence>
<dbReference type="AlphaFoldDB" id="A0A235BZA5"/>
<evidence type="ECO:0000256" key="4">
    <source>
        <dbReference type="ARBA" id="ARBA00023136"/>
    </source>
</evidence>
<accession>A0A235BZA5</accession>
<evidence type="ECO:0000256" key="2">
    <source>
        <dbReference type="ARBA" id="ARBA00022692"/>
    </source>
</evidence>
<dbReference type="Pfam" id="PF07244">
    <property type="entry name" value="POTRA"/>
    <property type="match status" value="3"/>
</dbReference>
<keyword evidence="2" id="KW-0812">Transmembrane</keyword>
<proteinExistence type="predicted"/>
<reference evidence="7 8" key="1">
    <citation type="submission" date="2017-07" db="EMBL/GenBank/DDBJ databases">
        <title>Recovery of genomes from metagenomes via a dereplication, aggregation, and scoring strategy.</title>
        <authorList>
            <person name="Sieber C.M."/>
            <person name="Probst A.J."/>
            <person name="Sharrar A."/>
            <person name="Thomas B.C."/>
            <person name="Hess M."/>
            <person name="Tringe S.G."/>
            <person name="Banfield J.F."/>
        </authorList>
    </citation>
    <scope>NUCLEOTIDE SEQUENCE [LARGE SCALE GENOMIC DNA]</scope>
    <source>
        <strain evidence="7">JGI_Cruoil_03_44_89</strain>
    </source>
</reference>
<organism evidence="7 8">
    <name type="scientific">candidate division WOR-3 bacterium JGI_Cruoil_03_44_89</name>
    <dbReference type="NCBI Taxonomy" id="1973748"/>
    <lineage>
        <taxon>Bacteria</taxon>
        <taxon>Bacteria division WOR-3</taxon>
    </lineage>
</organism>
<dbReference type="PANTHER" id="PTHR12815">
    <property type="entry name" value="SORTING AND ASSEMBLY MACHINERY SAMM50 PROTEIN FAMILY MEMBER"/>
    <property type="match status" value="1"/>
</dbReference>
<dbReference type="PANTHER" id="PTHR12815:SF47">
    <property type="entry name" value="TRANSLOCATION AND ASSEMBLY MODULE SUBUNIT TAMA"/>
    <property type="match status" value="1"/>
</dbReference>
<dbReference type="PROSITE" id="PS51779">
    <property type="entry name" value="POTRA"/>
    <property type="match status" value="2"/>
</dbReference>
<dbReference type="InterPro" id="IPR039910">
    <property type="entry name" value="D15-like"/>
</dbReference>
<keyword evidence="4" id="KW-0472">Membrane</keyword>
<name>A0A235BZA5_UNCW3</name>
<dbReference type="Gene3D" id="2.40.160.50">
    <property type="entry name" value="membrane protein fhac: a member of the omp85/tpsb transporter family"/>
    <property type="match status" value="1"/>
</dbReference>
<feature type="domain" description="POTRA" evidence="6">
    <location>
        <begin position="193"/>
        <end position="266"/>
    </location>
</feature>